<dbReference type="RefSeq" id="WP_006176370.1">
    <property type="nucleotide sequence ID" value="NZ_EQ999546.1"/>
</dbReference>
<gene>
    <name evidence="1" type="ORF">BALG_00541</name>
</gene>
<evidence type="ECO:0000313" key="1">
    <source>
        <dbReference type="EMBL" id="EEZ30422.1"/>
    </source>
</evidence>
<dbReference type="PANTHER" id="PTHR34389:SF2">
    <property type="entry name" value="L-RHAMNOSE MUTAROTASE"/>
    <property type="match status" value="1"/>
</dbReference>
<name>A0A0E1XAZ2_9HYPH</name>
<dbReference type="PANTHER" id="PTHR34389">
    <property type="entry name" value="L-RHAMNOSE MUTAROTASE"/>
    <property type="match status" value="1"/>
</dbReference>
<reference evidence="1" key="1">
    <citation type="submission" date="2009-01" db="EMBL/GenBank/DDBJ databases">
        <title>The Genome Sequence of Brucella pinnipedialis M292/94/1.</title>
        <authorList>
            <consortium name="The Broad Institute Genome Sequencing Platform"/>
            <person name="Ward D."/>
            <person name="Young S.K."/>
            <person name="Kodira C.D."/>
            <person name="Zeng Q."/>
            <person name="Koehrsen M."/>
            <person name="Alvarado L."/>
            <person name="Berlin A."/>
            <person name="Borenstein D."/>
            <person name="Chen Z."/>
            <person name="Engels R."/>
            <person name="Freedman E."/>
            <person name="Gellesch M."/>
            <person name="Goldberg J."/>
            <person name="Griggs A."/>
            <person name="Gujja S."/>
            <person name="Heiman D."/>
            <person name="Hepburn T."/>
            <person name="Howarth C."/>
            <person name="Jen D."/>
            <person name="Larson L."/>
            <person name="Lewis B."/>
            <person name="Mehta T."/>
            <person name="Park D."/>
            <person name="Pearson M."/>
            <person name="Roberts A."/>
            <person name="Saif S."/>
            <person name="Shea T."/>
            <person name="Shenoy N."/>
            <person name="Sisk P."/>
            <person name="Stolte C."/>
            <person name="Sykes S."/>
            <person name="Walk T."/>
            <person name="White J."/>
            <person name="Yandava C."/>
            <person name="Whatmore A.M."/>
            <person name="Perrett L.L."/>
            <person name="O'Callaghan D."/>
            <person name="Nusbaum C."/>
            <person name="Galagan J."/>
            <person name="Birren B."/>
        </authorList>
    </citation>
    <scope>NUCLEOTIDE SEQUENCE [LARGE SCALE GENOMIC DNA]</scope>
    <source>
        <strain evidence="1">M292/94/1</strain>
    </source>
</reference>
<sequence length="114" mass="13353">MSKHQGQRMGMVIGLNPEKVAKYKALHAQVWPEILALISECNITNYSIFLKGPENLLFGYWEYVGSDFAADMRKMAESPKNQEWWSVCMPCQKPLETRKEGEWWAMMEEVFHHD</sequence>
<organism evidence="1">
    <name type="scientific">Brucella pinnipedialis M292/94/1</name>
    <dbReference type="NCBI Taxonomy" id="520462"/>
    <lineage>
        <taxon>Bacteria</taxon>
        <taxon>Pseudomonadati</taxon>
        <taxon>Pseudomonadota</taxon>
        <taxon>Alphaproteobacteria</taxon>
        <taxon>Hyphomicrobiales</taxon>
        <taxon>Brucellaceae</taxon>
        <taxon>Brucella/Ochrobactrum group</taxon>
        <taxon>Brucella</taxon>
    </lineage>
</organism>
<dbReference type="HOGENOM" id="CLU_100689_1_0_5"/>
<proteinExistence type="predicted"/>
<dbReference type="InterPro" id="IPR008000">
    <property type="entry name" value="Rham/fucose_mutarotase"/>
</dbReference>
<dbReference type="GO" id="GO:0016857">
    <property type="term" value="F:racemase and epimerase activity, acting on carbohydrates and derivatives"/>
    <property type="evidence" value="ECO:0007669"/>
    <property type="project" value="InterPro"/>
</dbReference>
<evidence type="ECO:0008006" key="2">
    <source>
        <dbReference type="Google" id="ProtNLM"/>
    </source>
</evidence>
<dbReference type="EMBL" id="EQ999546">
    <property type="protein sequence ID" value="EEZ30422.1"/>
    <property type="molecule type" value="Genomic_DNA"/>
</dbReference>
<dbReference type="AlphaFoldDB" id="A0A0E1XAZ2"/>
<dbReference type="Gene3D" id="3.30.70.100">
    <property type="match status" value="1"/>
</dbReference>
<dbReference type="Proteomes" id="UP000004659">
    <property type="component" value="Unassembled WGS sequence"/>
</dbReference>
<dbReference type="SUPFAM" id="SSF54909">
    <property type="entry name" value="Dimeric alpha+beta barrel"/>
    <property type="match status" value="1"/>
</dbReference>
<protein>
    <recommendedName>
        <fullName evidence="2">L-rhamnose mutarotase</fullName>
    </recommendedName>
</protein>
<dbReference type="InterPro" id="IPR011008">
    <property type="entry name" value="Dimeric_a/b-barrel"/>
</dbReference>
<accession>A0A0E1XAZ2</accession>
<dbReference type="Pfam" id="PF05336">
    <property type="entry name" value="rhaM"/>
    <property type="match status" value="1"/>
</dbReference>